<evidence type="ECO:0000256" key="5">
    <source>
        <dbReference type="ARBA" id="ARBA00022692"/>
    </source>
</evidence>
<keyword evidence="6 8" id="KW-1133">Transmembrane helix</keyword>
<evidence type="ECO:0000256" key="1">
    <source>
        <dbReference type="ARBA" id="ARBA00004429"/>
    </source>
</evidence>
<name>A0A0B5CIH1_NEIEG</name>
<reference evidence="10" key="1">
    <citation type="submission" date="2014-05" db="EMBL/GenBank/DDBJ databases">
        <title>Complete Genome sequence of Neisseria elongata subsp. glycolytica.</title>
        <authorList>
            <person name="Veyrier F.J."/>
            <person name="Taha M.-K."/>
        </authorList>
    </citation>
    <scope>NUCLEOTIDE SEQUENCE [LARGE SCALE GENOMIC DNA]</scope>
    <source>
        <strain evidence="10">ATCC 29315</strain>
    </source>
</reference>
<keyword evidence="7 8" id="KW-0472">Membrane</keyword>
<keyword evidence="5 8" id="KW-0812">Transmembrane</keyword>
<organism evidence="9 10">
    <name type="scientific">Neisseria elongata subsp. glycolytica ATCC 29315</name>
    <dbReference type="NCBI Taxonomy" id="546263"/>
    <lineage>
        <taxon>Bacteria</taxon>
        <taxon>Pseudomonadati</taxon>
        <taxon>Pseudomonadota</taxon>
        <taxon>Betaproteobacteria</taxon>
        <taxon>Neisseriales</taxon>
        <taxon>Neisseriaceae</taxon>
        <taxon>Neisseria</taxon>
    </lineage>
</organism>
<keyword evidence="4" id="KW-0997">Cell inner membrane</keyword>
<dbReference type="HOGENOM" id="CLU_041903_0_1_4"/>
<feature type="transmembrane region" description="Helical" evidence="8">
    <location>
        <begin position="398"/>
        <end position="416"/>
    </location>
</feature>
<evidence type="ECO:0000256" key="3">
    <source>
        <dbReference type="ARBA" id="ARBA00022475"/>
    </source>
</evidence>
<dbReference type="Proteomes" id="UP000031392">
    <property type="component" value="Chromosome"/>
</dbReference>
<keyword evidence="3" id="KW-1003">Cell membrane</keyword>
<keyword evidence="10" id="KW-1185">Reference proteome</keyword>
<dbReference type="AlphaFoldDB" id="A0A0B5CIH1"/>
<feature type="transmembrane region" description="Helical" evidence="8">
    <location>
        <begin position="272"/>
        <end position="294"/>
    </location>
</feature>
<dbReference type="Pfam" id="PF04403">
    <property type="entry name" value="PqiA"/>
    <property type="match status" value="2"/>
</dbReference>
<comment type="similarity">
    <text evidence="2">Belongs to the PqiA family.</text>
</comment>
<feature type="transmembrane region" description="Helical" evidence="8">
    <location>
        <begin position="320"/>
        <end position="347"/>
    </location>
</feature>
<dbReference type="EMBL" id="CP007726">
    <property type="protein sequence ID" value="AJE18833.1"/>
    <property type="molecule type" value="Genomic_DNA"/>
</dbReference>
<dbReference type="GO" id="GO:0005886">
    <property type="term" value="C:plasma membrane"/>
    <property type="evidence" value="ECO:0007669"/>
    <property type="project" value="UniProtKB-SubCell"/>
</dbReference>
<dbReference type="PANTHER" id="PTHR30462">
    <property type="entry name" value="INTERMEMBRANE TRANSPORT PROTEIN PQIB-RELATED"/>
    <property type="match status" value="1"/>
</dbReference>
<proteinExistence type="inferred from homology"/>
<evidence type="ECO:0000256" key="6">
    <source>
        <dbReference type="ARBA" id="ARBA00022989"/>
    </source>
</evidence>
<gene>
    <name evidence="9" type="ORF">NELON_07970</name>
</gene>
<dbReference type="PANTHER" id="PTHR30462:SF3">
    <property type="entry name" value="INTERMEMBRANE TRANSPORT PROTEIN PQIA"/>
    <property type="match status" value="1"/>
</dbReference>
<reference evidence="9 10" key="2">
    <citation type="journal article" date="2015" name="PLoS Genet.">
        <title>Common Cell Shape Evolution of Two Nasopharyngeal Pathogens.</title>
        <authorList>
            <person name="Veyrier F.J."/>
            <person name="Biais N."/>
            <person name="Morales P."/>
            <person name="Belkacem N."/>
            <person name="Guilhen C."/>
            <person name="Ranjeva S."/>
            <person name="Sismeiro O."/>
            <person name="Pehau-Arnaudet G."/>
            <person name="Rocha E.P."/>
            <person name="Werts C."/>
            <person name="Taha M.K."/>
            <person name="Boneca I.G."/>
        </authorList>
    </citation>
    <scope>NUCLEOTIDE SEQUENCE [LARGE SCALE GENOMIC DNA]</scope>
    <source>
        <strain evidence="9 10">ATCC 29315</strain>
    </source>
</reference>
<evidence type="ECO:0000256" key="8">
    <source>
        <dbReference type="SAM" id="Phobius"/>
    </source>
</evidence>
<evidence type="ECO:0000313" key="10">
    <source>
        <dbReference type="Proteomes" id="UP000031392"/>
    </source>
</evidence>
<evidence type="ECO:0000256" key="4">
    <source>
        <dbReference type="ARBA" id="ARBA00022519"/>
    </source>
</evidence>
<feature type="transmembrane region" description="Helical" evidence="8">
    <location>
        <begin position="118"/>
        <end position="143"/>
    </location>
</feature>
<feature type="transmembrane region" description="Helical" evidence="8">
    <location>
        <begin position="72"/>
        <end position="98"/>
    </location>
</feature>
<dbReference type="InterPro" id="IPR051800">
    <property type="entry name" value="PqiA-PqiB_transport"/>
</dbReference>
<feature type="transmembrane region" description="Helical" evidence="8">
    <location>
        <begin position="164"/>
        <end position="182"/>
    </location>
</feature>
<dbReference type="RefSeq" id="WP_040666441.1">
    <property type="nucleotide sequence ID" value="NZ_CP007726.1"/>
</dbReference>
<evidence type="ECO:0000256" key="2">
    <source>
        <dbReference type="ARBA" id="ARBA00007555"/>
    </source>
</evidence>
<comment type="subcellular location">
    <subcellularLocation>
        <location evidence="1">Cell inner membrane</location>
        <topology evidence="1">Multi-pass membrane protein</topology>
    </subcellularLocation>
</comment>
<evidence type="ECO:0000313" key="9">
    <source>
        <dbReference type="EMBL" id="AJE18833.1"/>
    </source>
</evidence>
<accession>A0A0B5CIH1</accession>
<protein>
    <submittedName>
        <fullName evidence="9">PqiA family protein</fullName>
    </submittedName>
</protein>
<dbReference type="InterPro" id="IPR005219">
    <property type="entry name" value="PqiA-like_proteobact"/>
</dbReference>
<dbReference type="InterPro" id="IPR007498">
    <property type="entry name" value="PqiA-like"/>
</dbReference>
<dbReference type="PATRIC" id="fig|546263.7.peg.1704"/>
<feature type="transmembrane region" description="Helical" evidence="8">
    <location>
        <begin position="368"/>
        <end position="386"/>
    </location>
</feature>
<evidence type="ECO:0000256" key="7">
    <source>
        <dbReference type="ARBA" id="ARBA00023136"/>
    </source>
</evidence>
<dbReference type="KEGG" id="nel:NELON_07970"/>
<sequence length="434" mass="49552">MPLFRQTTAPQHLFRRHRPKLRRLMLPAHSLNCPECGLLIEIPMLGQGRQADCPRCRHELVRVENRPFSTPLALALGTLILLLCVYSGMFMTVSTIGVYERLTLPFMLEVLILQDFGFLAEVMFVFTFGLPLLFLLLCLYVYGALAVQSPLPGLLMATRTMVRLRSWVMADVFLISTLVAYIKLGDVVQVDFGSSFWLMFPMVLLLLRTTLSVPEHWVYYQIHRLRGHTTIYADNTGKICCSHCRYFRPSEEILCQVCGTHLFTRRPNSEKLSWAFLLAAAMFYLPANMLPIMISSNPTVTEISTIMDGIIFMWDSGDRAIAAIIFSASIMIPVLKIFAMAFLLLCSRYGVPFDIRKVSLIYRITEKIGRWSMIDIFVIIILMSTFHTNIARVTPGPASLYFCLVVLLTMLSAHYFDPRLLWDKYGSAREDRQA</sequence>
<dbReference type="NCBIfam" id="TIGR00155">
    <property type="entry name" value="pqiA_fam"/>
    <property type="match status" value="1"/>
</dbReference>